<comment type="caution">
    <text evidence="1">The sequence shown here is derived from an EMBL/GenBank/DDBJ whole genome shotgun (WGS) entry which is preliminary data.</text>
</comment>
<evidence type="ECO:0000313" key="2">
    <source>
        <dbReference type="Proteomes" id="UP000287649"/>
    </source>
</evidence>
<protein>
    <recommendedName>
        <fullName evidence="3">YjbF family lipoprotein</fullName>
    </recommendedName>
</protein>
<organism evidence="1 2">
    <name type="scientific">Pseudidiomarina homiensis</name>
    <dbReference type="NCBI Taxonomy" id="364198"/>
    <lineage>
        <taxon>Bacteria</taxon>
        <taxon>Pseudomonadati</taxon>
        <taxon>Pseudomonadota</taxon>
        <taxon>Gammaproteobacteria</taxon>
        <taxon>Alteromonadales</taxon>
        <taxon>Idiomarinaceae</taxon>
        <taxon>Pseudidiomarina</taxon>
    </lineage>
</organism>
<proteinExistence type="predicted"/>
<evidence type="ECO:0000313" key="1">
    <source>
        <dbReference type="EMBL" id="RUO56277.1"/>
    </source>
</evidence>
<dbReference type="InterPro" id="IPR023373">
    <property type="entry name" value="YmcC_sf"/>
</dbReference>
<dbReference type="EMBL" id="PIPX01000001">
    <property type="protein sequence ID" value="RUO56277.1"/>
    <property type="molecule type" value="Genomic_DNA"/>
</dbReference>
<dbReference type="InterPro" id="IPR021308">
    <property type="entry name" value="GfcB"/>
</dbReference>
<dbReference type="Gene3D" id="2.40.360.10">
    <property type="entry name" value="YmcC-like"/>
    <property type="match status" value="1"/>
</dbReference>
<accession>A0A432Y5R2</accession>
<reference evidence="2" key="1">
    <citation type="journal article" date="2018" name="Front. Microbiol.">
        <title>Genome-Based Analysis Reveals the Taxonomy and Diversity of the Family Idiomarinaceae.</title>
        <authorList>
            <person name="Liu Y."/>
            <person name="Lai Q."/>
            <person name="Shao Z."/>
        </authorList>
    </citation>
    <scope>NUCLEOTIDE SEQUENCE [LARGE SCALE GENOMIC DNA]</scope>
    <source>
        <strain evidence="2">PO-M2</strain>
    </source>
</reference>
<dbReference type="RefSeq" id="WP_126771388.1">
    <property type="nucleotide sequence ID" value="NZ_PIPX01000001.1"/>
</dbReference>
<keyword evidence="2" id="KW-1185">Reference proteome</keyword>
<dbReference type="SUPFAM" id="SSF159270">
    <property type="entry name" value="YmcC-like"/>
    <property type="match status" value="1"/>
</dbReference>
<dbReference type="AlphaFoldDB" id="A0A432Y5R2"/>
<dbReference type="Proteomes" id="UP000287649">
    <property type="component" value="Unassembled WGS sequence"/>
</dbReference>
<dbReference type="Pfam" id="PF11102">
    <property type="entry name" value="YjbF"/>
    <property type="match status" value="1"/>
</dbReference>
<sequence>MRLIGFASLVVFVFALSGCSVRMQNLAGAAEEALFGNDDVVLTEAEIADLPYAAAYFDTETSGRIVAVLDRATELQRVYRTGGEEAFVTRFGRVISSSNMPGVPLYTSDWASDPLSCWVRQTAAQHTESNCHNSWQRTVELGNYGSNVLRQIKVSSTFEVAAQQTYRHPDGTELQATKIVERGVFAGENFSNEFYAVNGRVVFAKHYLSKDLGYGILQEIKPFNGDL</sequence>
<name>A0A432Y5R2_9GAMM</name>
<dbReference type="OrthoDB" id="6237231at2"/>
<gene>
    <name evidence="1" type="ORF">CWI70_05870</name>
</gene>
<dbReference type="PROSITE" id="PS51257">
    <property type="entry name" value="PROKAR_LIPOPROTEIN"/>
    <property type="match status" value="1"/>
</dbReference>
<evidence type="ECO:0008006" key="3">
    <source>
        <dbReference type="Google" id="ProtNLM"/>
    </source>
</evidence>